<evidence type="ECO:0000313" key="1">
    <source>
        <dbReference type="EMBL" id="PJE77484.1"/>
    </source>
</evidence>
<dbReference type="EMBL" id="NSIT01000560">
    <property type="protein sequence ID" value="PJE77484.1"/>
    <property type="molecule type" value="Genomic_DNA"/>
</dbReference>
<proteinExistence type="predicted"/>
<protein>
    <submittedName>
        <fullName evidence="1">Uncharacterized protein</fullName>
    </submittedName>
</protein>
<comment type="caution">
    <text evidence="1">The sequence shown here is derived from an EMBL/GenBank/DDBJ whole genome shotgun (WGS) entry which is preliminary data.</text>
</comment>
<reference evidence="1" key="1">
    <citation type="journal article" date="2017" name="Appl. Environ. Microbiol.">
        <title>Molecular characterization of an Endozoicomonas-like organism causing infection in king scallop Pecten maximus L.</title>
        <authorList>
            <person name="Cano I."/>
            <person name="van Aerle R."/>
            <person name="Ross S."/>
            <person name="Verner-Jeffreys D.W."/>
            <person name="Paley R.K."/>
            <person name="Rimmer G."/>
            <person name="Ryder D."/>
            <person name="Hooper P."/>
            <person name="Stone D."/>
            <person name="Feist S.W."/>
        </authorList>
    </citation>
    <scope>NUCLEOTIDE SEQUENCE</scope>
</reference>
<gene>
    <name evidence="1" type="ORF">CI610_03593</name>
</gene>
<name>A0A2H9T2R9_9ZZZZ</name>
<sequence>MGRFVTIILWTSSLTKFIRTILKELWPFNFLRKWFPLNNLNNYYWINLKLHGKVRYHNTVDKFVNQIYSDLFKRVIAL</sequence>
<dbReference type="AlphaFoldDB" id="A0A2H9T2R9"/>
<organism evidence="1">
    <name type="scientific">invertebrate metagenome</name>
    <dbReference type="NCBI Taxonomy" id="1711999"/>
    <lineage>
        <taxon>unclassified sequences</taxon>
        <taxon>metagenomes</taxon>
        <taxon>organismal metagenomes</taxon>
    </lineage>
</organism>
<accession>A0A2H9T2R9</accession>